<dbReference type="Proteomes" id="UP000615580">
    <property type="component" value="Unassembled WGS sequence"/>
</dbReference>
<dbReference type="InterPro" id="IPR024041">
    <property type="entry name" value="NH4_transpt_AmtB-like_dom"/>
</dbReference>
<accession>A0ABS0L997</accession>
<evidence type="ECO:0000256" key="5">
    <source>
        <dbReference type="SAM" id="Phobius"/>
    </source>
</evidence>
<feature type="domain" description="Ammonium transporter AmtB-like" evidence="6">
    <location>
        <begin position="13"/>
        <end position="51"/>
    </location>
</feature>
<evidence type="ECO:0000256" key="3">
    <source>
        <dbReference type="ARBA" id="ARBA00022989"/>
    </source>
</evidence>
<name>A0ABS0L997_9CORY</name>
<evidence type="ECO:0000256" key="2">
    <source>
        <dbReference type="ARBA" id="ARBA00022692"/>
    </source>
</evidence>
<evidence type="ECO:0000313" key="7">
    <source>
        <dbReference type="EMBL" id="MBG9353268.1"/>
    </source>
</evidence>
<evidence type="ECO:0000259" key="6">
    <source>
        <dbReference type="Pfam" id="PF00909"/>
    </source>
</evidence>
<dbReference type="EMBL" id="JADQUG010000003">
    <property type="protein sequence ID" value="MBG9353268.1"/>
    <property type="molecule type" value="Genomic_DNA"/>
</dbReference>
<organism evidence="7 8">
    <name type="scientific">Corynebacterium belfantii</name>
    <dbReference type="NCBI Taxonomy" id="2014537"/>
    <lineage>
        <taxon>Bacteria</taxon>
        <taxon>Bacillati</taxon>
        <taxon>Actinomycetota</taxon>
        <taxon>Actinomycetes</taxon>
        <taxon>Mycobacteriales</taxon>
        <taxon>Corynebacteriaceae</taxon>
        <taxon>Corynebacterium</taxon>
    </lineage>
</organism>
<keyword evidence="8" id="KW-1185">Reference proteome</keyword>
<keyword evidence="3 5" id="KW-1133">Transmembrane helix</keyword>
<protein>
    <submittedName>
        <fullName evidence="7">Ammonium transporter</fullName>
    </submittedName>
</protein>
<comment type="caution">
    <text evidence="7">The sequence shown here is derived from an EMBL/GenBank/DDBJ whole genome shotgun (WGS) entry which is preliminary data.</text>
</comment>
<keyword evidence="4 5" id="KW-0472">Membrane</keyword>
<dbReference type="Gene3D" id="1.10.3430.10">
    <property type="entry name" value="Ammonium transporter AmtB like domains"/>
    <property type="match status" value="1"/>
</dbReference>
<sequence>MDDDVRNIGIAYDTALAFFYGGMLGQKSVLNMLMMSYGALAVVVVAYIGWGAPSRSGTRVLREFLHIPSSSLDCAML</sequence>
<comment type="subcellular location">
    <subcellularLocation>
        <location evidence="1">Membrane</location>
        <topology evidence="1">Multi-pass membrane protein</topology>
    </subcellularLocation>
</comment>
<dbReference type="RefSeq" id="WP_197689990.1">
    <property type="nucleotide sequence ID" value="NZ_JADQUG010000003.1"/>
</dbReference>
<proteinExistence type="predicted"/>
<keyword evidence="2 5" id="KW-0812">Transmembrane</keyword>
<feature type="transmembrane region" description="Helical" evidence="5">
    <location>
        <begin position="29"/>
        <end position="50"/>
    </location>
</feature>
<dbReference type="SUPFAM" id="SSF111352">
    <property type="entry name" value="Ammonium transporter"/>
    <property type="match status" value="1"/>
</dbReference>
<reference evidence="7 8" key="1">
    <citation type="journal article" date="2020" name="J. Clin. Microbiol.">
        <title>Assessing the Genetic Diversity of Austrian Corynebacterium diphtheriae Clinical Isolates, 2011-2019.</title>
        <authorList>
            <person name="Schaeffer J."/>
            <person name="Huhulescu S."/>
            <person name="Stoeger A."/>
            <person name="Allerberger F."/>
            <person name="Ruppitsch W."/>
        </authorList>
    </citation>
    <scope>NUCLEOTIDE SEQUENCE [LARGE SCALE GENOMIC DNA]</scope>
    <source>
        <strain evidence="7 8">04-17</strain>
    </source>
</reference>
<evidence type="ECO:0000256" key="4">
    <source>
        <dbReference type="ARBA" id="ARBA00023136"/>
    </source>
</evidence>
<gene>
    <name evidence="7" type="ORF">I4J41_01225</name>
</gene>
<evidence type="ECO:0000313" key="8">
    <source>
        <dbReference type="Proteomes" id="UP000615580"/>
    </source>
</evidence>
<dbReference type="InterPro" id="IPR029020">
    <property type="entry name" value="Ammonium/urea_transptr"/>
</dbReference>
<evidence type="ECO:0000256" key="1">
    <source>
        <dbReference type="ARBA" id="ARBA00004141"/>
    </source>
</evidence>
<dbReference type="Pfam" id="PF00909">
    <property type="entry name" value="Ammonium_transp"/>
    <property type="match status" value="1"/>
</dbReference>